<evidence type="ECO:0000313" key="2">
    <source>
        <dbReference type="EMBL" id="QWG04446.1"/>
    </source>
</evidence>
<comment type="similarity">
    <text evidence="1">Belongs to the ROK (NagC/XylR) family.</text>
</comment>
<dbReference type="SUPFAM" id="SSF51182">
    <property type="entry name" value="RmlC-like cupins"/>
    <property type="match status" value="1"/>
</dbReference>
<dbReference type="KEGG" id="fya:KMW28_26485"/>
<gene>
    <name evidence="2" type="ORF">KMW28_26485</name>
</gene>
<dbReference type="AlphaFoldDB" id="A0AAX1NBX1"/>
<organism evidence="2 3">
    <name type="scientific">Flammeovirga yaeyamensis</name>
    <dbReference type="NCBI Taxonomy" id="367791"/>
    <lineage>
        <taxon>Bacteria</taxon>
        <taxon>Pseudomonadati</taxon>
        <taxon>Bacteroidota</taxon>
        <taxon>Cytophagia</taxon>
        <taxon>Cytophagales</taxon>
        <taxon>Flammeovirgaceae</taxon>
        <taxon>Flammeovirga</taxon>
    </lineage>
</organism>
<evidence type="ECO:0000313" key="3">
    <source>
        <dbReference type="Proteomes" id="UP000678679"/>
    </source>
</evidence>
<evidence type="ECO:0000256" key="1">
    <source>
        <dbReference type="ARBA" id="ARBA00006479"/>
    </source>
</evidence>
<proteinExistence type="inferred from homology"/>
<keyword evidence="3" id="KW-1185">Reference proteome</keyword>
<dbReference type="InterPro" id="IPR011051">
    <property type="entry name" value="RmlC_Cupin_sf"/>
</dbReference>
<dbReference type="InterPro" id="IPR000600">
    <property type="entry name" value="ROK"/>
</dbReference>
<dbReference type="PANTHER" id="PTHR18964">
    <property type="entry name" value="ROK (REPRESSOR, ORF, KINASE) FAMILY"/>
    <property type="match status" value="1"/>
</dbReference>
<dbReference type="RefSeq" id="WP_169667126.1">
    <property type="nucleotide sequence ID" value="NZ_CP076133.1"/>
</dbReference>
<accession>A0AAX1NBX1</accession>
<dbReference type="PANTHER" id="PTHR18964:SF149">
    <property type="entry name" value="BIFUNCTIONAL UDP-N-ACETYLGLUCOSAMINE 2-EPIMERASE_N-ACETYLMANNOSAMINE KINASE"/>
    <property type="match status" value="1"/>
</dbReference>
<dbReference type="InterPro" id="IPR043129">
    <property type="entry name" value="ATPase_NBD"/>
</dbReference>
<dbReference type="SUPFAM" id="SSF53067">
    <property type="entry name" value="Actin-like ATPase domain"/>
    <property type="match status" value="1"/>
</dbReference>
<dbReference type="Gene3D" id="3.30.420.40">
    <property type="match status" value="2"/>
</dbReference>
<dbReference type="CDD" id="cd07010">
    <property type="entry name" value="cupin_PMI_type_I_N_bac"/>
    <property type="match status" value="1"/>
</dbReference>
<dbReference type="Gene3D" id="2.60.120.10">
    <property type="entry name" value="Jelly Rolls"/>
    <property type="match status" value="2"/>
</dbReference>
<dbReference type="EMBL" id="CP076133">
    <property type="protein sequence ID" value="QWG04446.1"/>
    <property type="molecule type" value="Genomic_DNA"/>
</dbReference>
<reference evidence="2 3" key="1">
    <citation type="submission" date="2021-05" db="EMBL/GenBank/DDBJ databases">
        <title>Comparative genomic studies on the polysaccharide-degrading batcterial strains of the Flammeovirga genus.</title>
        <authorList>
            <person name="Zewei F."/>
            <person name="Zheng Z."/>
            <person name="Yu L."/>
            <person name="Ruyue G."/>
            <person name="Yanhong M."/>
            <person name="Yuanyuan C."/>
            <person name="Jingyan G."/>
            <person name="Wenjun H."/>
        </authorList>
    </citation>
    <scope>NUCLEOTIDE SEQUENCE [LARGE SCALE GENOMIC DNA]</scope>
    <source>
        <strain evidence="2 3">NBRC:100898</strain>
    </source>
</reference>
<protein>
    <submittedName>
        <fullName evidence="2">ROK family protein</fullName>
    </submittedName>
</protein>
<name>A0AAX1NBX1_9BACT</name>
<dbReference type="Proteomes" id="UP000678679">
    <property type="component" value="Chromosome 2"/>
</dbReference>
<dbReference type="InterPro" id="IPR014710">
    <property type="entry name" value="RmlC-like_jellyroll"/>
</dbReference>
<sequence length="893" mass="101251">MRLDANNETTYILTADIGGSHITSSVVNVEQKSIVENTIFHSTVNSQGTADEILATWLNALASSLEKCNDIKISGVSIAMPGPFDYNKGICLMENVGKYDSIYGYNIKLAVYEKLYQHLPSAENVVFLNDADAFILGAVYQQNWETDKVIGITLGTGYGSGFVENGQLRTSGKDIPKDGLLYCQPYKEGINEDYISTRWFVNEWNKKTGESIKGVKEVAESQEALSNDLFEEFGQNLSNTLLPWRTSFNPSKLIIGGNITKALSRFENTLNKDLNINEIIAYPSTEEASMIGAAIHFTKTISNKMTRNTKQYLMPSKVEGTEKGQYNIYPSHQLTEGEINIGYASLAQSIKGNNKILLDGFVGVDWEAVTSQLLDALKAEGIQKATFLNLDGALKSDKEIEELVAPYLGGDDPIFGKIYDKNLVDFFDQEKLDQLKNQEGELVIIYGSGASLLQDSDTALVYFDVPKNEIQFRSRASRVLNLGAREIVAPKPQYKRMYFVDWMILNDQKSKILKDIDFIVDEQRSNEITWTDGDTFRKGLEDMSQNAFRVRPWFEPGAWGGQWIKDKIGGLNDDVPNYAWSFELIVPENGIVFEQNGNLLEVSFDFLMFHNHHNVLGEAANRFGYEFPIRFDFLDTYDGGNLSVQCHPRVPYMQEHFGHKFTQDETYYMLDAEEDAKVYLGFQEDIEPKAFENALTHAMESGEEMDVEKYVQVHKANKHDLFLIPNGTIHCSGKNGMVLEISSTPYIFTFKMYDWQRLDLDGKPRPMNIERGMENLYFDRKGDKVQEELISKQVVTEEGEDYQIVNLSTHKEHFYAVDRFEFDSSIEVELNNQCHIMSLVEGESITVVTNEKTFDINYAETFVVPAASKHYKLINTSGKRVKVIKSYVKSEEC</sequence>
<dbReference type="Pfam" id="PF00480">
    <property type="entry name" value="ROK"/>
    <property type="match status" value="1"/>
</dbReference>